<proteinExistence type="inferred from homology"/>
<dbReference type="InterPro" id="IPR017923">
    <property type="entry name" value="TFIIS_N"/>
</dbReference>
<comment type="function">
    <text evidence="1">Transcription factor involved in RNA polymerase II transcription regulation. May function in both SPT15/TBP post-recruitment and recruitment steps of transcription.</text>
</comment>
<evidence type="ECO:0000256" key="2">
    <source>
        <dbReference type="ARBA" id="ARBA00037992"/>
    </source>
</evidence>
<dbReference type="PANTHER" id="PTHR46010:SF1">
    <property type="entry name" value="PROTEIN IWS1 HOMOLOG"/>
    <property type="match status" value="1"/>
</dbReference>
<dbReference type="GO" id="GO:0005634">
    <property type="term" value="C:nucleus"/>
    <property type="evidence" value="ECO:0007669"/>
    <property type="project" value="UniProtKB-SubCell"/>
</dbReference>
<evidence type="ECO:0000256" key="4">
    <source>
        <dbReference type="SAM" id="MobiDB-lite"/>
    </source>
</evidence>
<gene>
    <name evidence="6" type="ORF">R9X50_00392900</name>
</gene>
<dbReference type="Gene3D" id="1.20.930.10">
    <property type="entry name" value="Conserved domain common to transcription factors TFIIS, elongin A, CRSP70"/>
    <property type="match status" value="1"/>
</dbReference>
<comment type="similarity">
    <text evidence="2">Belongs to the IWS1 family.</text>
</comment>
<evidence type="ECO:0000256" key="1">
    <source>
        <dbReference type="ARBA" id="ARBA00037349"/>
    </source>
</evidence>
<dbReference type="GO" id="GO:0016973">
    <property type="term" value="P:poly(A)+ mRNA export from nucleus"/>
    <property type="evidence" value="ECO:0007669"/>
    <property type="project" value="TreeGrafter"/>
</dbReference>
<protein>
    <recommendedName>
        <fullName evidence="5">TFIIS N-terminal domain-containing protein</fullName>
    </recommendedName>
</protein>
<dbReference type="PROSITE" id="PS51319">
    <property type="entry name" value="TFIIS_N"/>
    <property type="match status" value="1"/>
</dbReference>
<dbReference type="SUPFAM" id="SSF47676">
    <property type="entry name" value="Conserved domain common to transcription factors TFIIS, elongin A, CRSP70"/>
    <property type="match status" value="1"/>
</dbReference>
<dbReference type="Proteomes" id="UP001303373">
    <property type="component" value="Chromosome 5"/>
</dbReference>
<evidence type="ECO:0000259" key="5">
    <source>
        <dbReference type="PROSITE" id="PS51319"/>
    </source>
</evidence>
<dbReference type="AlphaFoldDB" id="A0AAQ3R7W5"/>
<sequence>MEDLEPAAGSPTVNNGAEPQGNDDNQDPSRPEVEEEAAGDGTPHLAESADDAEENRDDDDGDDSELEELDEKEFEDFDANALDIPNKPVQIDADNVGLLGVHKRKRTEEEERERKKKRKEGRREKPKRSRKNRDAEEDNFEGGVEMQGKRARKDGRAPRRAATPENEDDLSPEERRRRALDRRMDEALKGNRTSRRRAGLDLAAMADEEISIMRQRMAKACEQDLEARARGEVATHKIKILPEVVELLNKNTIQAQLVDPETNILEGVRFMLEPAEQDAALPNYQIQRELFAILGKLNIGKEALVASGIGKVVLFYTKSIQPQPEIKRQAEKLIGDWMRVVLKKDKAMRNKPVETRIYDPIASQAAARAKGPELDRAAIAAEKRRKLLAAPQPANRARVEGGLQTYTIAPINNLSAGAGLDRPQRLGDETFKRIAARGAPKGKRL</sequence>
<comment type="subcellular location">
    <subcellularLocation>
        <location evidence="3">Nucleus</location>
    </subcellularLocation>
</comment>
<organism evidence="6 7">
    <name type="scientific">Acrodontium crateriforme</name>
    <dbReference type="NCBI Taxonomy" id="150365"/>
    <lineage>
        <taxon>Eukaryota</taxon>
        <taxon>Fungi</taxon>
        <taxon>Dikarya</taxon>
        <taxon>Ascomycota</taxon>
        <taxon>Pezizomycotina</taxon>
        <taxon>Dothideomycetes</taxon>
        <taxon>Dothideomycetidae</taxon>
        <taxon>Mycosphaerellales</taxon>
        <taxon>Teratosphaeriaceae</taxon>
        <taxon>Acrodontium</taxon>
    </lineage>
</organism>
<feature type="region of interest" description="Disordered" evidence="4">
    <location>
        <begin position="1"/>
        <end position="191"/>
    </location>
</feature>
<feature type="compositionally biased region" description="Acidic residues" evidence="4">
    <location>
        <begin position="48"/>
        <end position="78"/>
    </location>
</feature>
<dbReference type="PANTHER" id="PTHR46010">
    <property type="entry name" value="PROTEIN IWS1 HOMOLOG"/>
    <property type="match status" value="1"/>
</dbReference>
<feature type="domain" description="TFIIS N-terminal" evidence="5">
    <location>
        <begin position="266"/>
        <end position="344"/>
    </location>
</feature>
<keyword evidence="7" id="KW-1185">Reference proteome</keyword>
<keyword evidence="3" id="KW-0539">Nucleus</keyword>
<name>A0AAQ3R7W5_9PEZI</name>
<feature type="compositionally biased region" description="Basic residues" evidence="4">
    <location>
        <begin position="114"/>
        <end position="131"/>
    </location>
</feature>
<dbReference type="EMBL" id="CP138584">
    <property type="protein sequence ID" value="WPH01094.1"/>
    <property type="molecule type" value="Genomic_DNA"/>
</dbReference>
<dbReference type="InterPro" id="IPR035441">
    <property type="entry name" value="TFIIS/LEDGF_dom_sf"/>
</dbReference>
<feature type="compositionally biased region" description="Basic and acidic residues" evidence="4">
    <location>
        <begin position="172"/>
        <end position="189"/>
    </location>
</feature>
<evidence type="ECO:0000313" key="7">
    <source>
        <dbReference type="Proteomes" id="UP001303373"/>
    </source>
</evidence>
<accession>A0AAQ3R7W5</accession>
<evidence type="ECO:0000313" key="6">
    <source>
        <dbReference type="EMBL" id="WPH01094.1"/>
    </source>
</evidence>
<evidence type="ECO:0000256" key="3">
    <source>
        <dbReference type="PROSITE-ProRule" id="PRU00649"/>
    </source>
</evidence>
<reference evidence="6 7" key="1">
    <citation type="submission" date="2023-11" db="EMBL/GenBank/DDBJ databases">
        <title>An acidophilic fungus is an integral part of prey digestion in a carnivorous sundew plant.</title>
        <authorList>
            <person name="Tsai I.J."/>
        </authorList>
    </citation>
    <scope>NUCLEOTIDE SEQUENCE [LARGE SCALE GENOMIC DNA]</scope>
    <source>
        <strain evidence="6">169a</strain>
    </source>
</reference>
<dbReference type="Pfam" id="PF08711">
    <property type="entry name" value="Med26"/>
    <property type="match status" value="1"/>
</dbReference>
<dbReference type="InterPro" id="IPR051037">
    <property type="entry name" value="RNAPII_TF_IWS1"/>
</dbReference>